<dbReference type="GO" id="GO:0001732">
    <property type="term" value="P:formation of cytoplasmic translation initiation complex"/>
    <property type="evidence" value="ECO:0007669"/>
    <property type="project" value="UniProtKB-UniRule"/>
</dbReference>
<sequence>MALDFVLPPIHDNADGSWGPSTSTLPNHIPYAPFSKSDKITRIADWHDPAAEGATSSNARGRQQPQANRRPGREAYGASEVNAFGYVHDEDEKSFSLVDNSSRAAVRGRSGLRGRTARGGAAQNRGPTRNRLGGNLGGRGGARGGRAGGRGGYGGYDKPQRTRDSSVTVGPEWEQLEEIDFSRLNKLSLSVDEPENLESYGTLQGYDRTFDRINTRNEKPLQIQDKVRYNISTSDDPIIQQMADANKATIFATDSILSVLMCTTRSLNSWDMVLERRGNQLFLDKREGGPFDFITVNENAIDAPVDSDDASNINSAASLSLEATYINQNFTSQVIQDSSKAYTPNPNPFYSPEETDPLAPTLYRYRKFDLSVDEDEELDLIVRTEVDAYVGKKDHLVTIKALNEYDPRAQGAGGKALDWRKNLDTQKGAIVANEMKNNSAKLARWAVQSYLAGAEQMKMGYISRANPRDAQRHVIVGIQSYKPVDFARQMNVSLANGWGIVRTIADLVLKQPEGKYVIVKDPNAPTIRLYSVPEDAFDPIEEEEEIVIHHDGDEDDE</sequence>
<dbReference type="KEGG" id="tasa:A1Q1_05120"/>
<dbReference type="VEuPathDB" id="FungiDB:A1Q1_05120"/>
<evidence type="ECO:0000256" key="1">
    <source>
        <dbReference type="ARBA" id="ARBA00022490"/>
    </source>
</evidence>
<dbReference type="AlphaFoldDB" id="J5SLH5"/>
<evidence type="ECO:0000256" key="2">
    <source>
        <dbReference type="ARBA" id="ARBA00022540"/>
    </source>
</evidence>
<comment type="similarity">
    <text evidence="5">Belongs to the eIF-3 subunit D family.</text>
</comment>
<feature type="region of interest" description="RNA gate" evidence="5">
    <location>
        <begin position="290"/>
        <end position="304"/>
    </location>
</feature>
<keyword evidence="3" id="KW-0694">RNA-binding</keyword>
<protein>
    <recommendedName>
        <fullName evidence="5">Eukaryotic translation initiation factor 3 subunit D</fullName>
        <shortName evidence="5">eIF3d</shortName>
    </recommendedName>
</protein>
<feature type="compositionally biased region" description="Polar residues" evidence="6">
    <location>
        <begin position="54"/>
        <end position="67"/>
    </location>
</feature>
<reference evidence="7 8" key="1">
    <citation type="journal article" date="2012" name="Eukaryot. Cell">
        <title>Draft genome sequence of CBS 2479, the standard type strain of Trichosporon asahii.</title>
        <authorList>
            <person name="Yang R.Y."/>
            <person name="Li H.T."/>
            <person name="Zhu H."/>
            <person name="Zhou G.P."/>
            <person name="Wang M."/>
            <person name="Wang L."/>
        </authorList>
    </citation>
    <scope>NUCLEOTIDE SEQUENCE [LARGE SCALE GENOMIC DNA]</scope>
    <source>
        <strain evidence="8">ATCC 90039 / CBS 2479 / JCM 2466 / KCTC 7840 / NCYC 2677 / UAMH 7654</strain>
    </source>
</reference>
<dbReference type="OrthoDB" id="16538at2759"/>
<evidence type="ECO:0000256" key="6">
    <source>
        <dbReference type="SAM" id="MobiDB-lite"/>
    </source>
</evidence>
<dbReference type="HAMAP" id="MF_03003">
    <property type="entry name" value="eIF3d"/>
    <property type="match status" value="1"/>
</dbReference>
<keyword evidence="1 5" id="KW-0963">Cytoplasm</keyword>
<dbReference type="GO" id="GO:0002191">
    <property type="term" value="P:cap-dependent translational initiation"/>
    <property type="evidence" value="ECO:0007669"/>
    <property type="project" value="UniProtKB-UniRule"/>
</dbReference>
<evidence type="ECO:0000256" key="5">
    <source>
        <dbReference type="HAMAP-Rule" id="MF_03003"/>
    </source>
</evidence>
<comment type="subunit">
    <text evidence="5">Component of the eukaryotic translation initiation factor 3 (eIF-3) complex.</text>
</comment>
<keyword evidence="2 5" id="KW-0396">Initiation factor</keyword>
<dbReference type="Pfam" id="PF05091">
    <property type="entry name" value="eIF-3_zeta"/>
    <property type="match status" value="1"/>
</dbReference>
<dbReference type="GO" id="GO:0005852">
    <property type="term" value="C:eukaryotic translation initiation factor 3 complex"/>
    <property type="evidence" value="ECO:0007669"/>
    <property type="project" value="UniProtKB-UniRule"/>
</dbReference>
<dbReference type="HOGENOM" id="CLU_024521_2_0_1"/>
<gene>
    <name evidence="7" type="ORF">A1Q1_05120</name>
</gene>
<comment type="function">
    <text evidence="5">mRNA cap-binding component of the eukaryotic translation initiation factor 3 (eIF-3) complex, which is involved in protein synthesis of a specialized repertoire of mRNAs and, together with other initiation factors, stimulates binding of mRNA and methionyl-tRNAi to the 40S ribosome. The eIF-3 complex specifically targets and initiates translation of a subset of mRNAs involved in cell proliferation. In the eIF-3 complex, eif3d specifically recognizes and binds the 7-methylguanosine cap of a subset of mRNAs.</text>
</comment>
<keyword evidence="4 5" id="KW-0648">Protein biosynthesis</keyword>
<feature type="region of interest" description="Disordered" evidence="6">
    <location>
        <begin position="104"/>
        <end position="169"/>
    </location>
</feature>
<comment type="caution">
    <text evidence="7">The sequence shown here is derived from an EMBL/GenBank/DDBJ whole genome shotgun (WGS) entry which is preliminary data.</text>
</comment>
<evidence type="ECO:0000313" key="7">
    <source>
        <dbReference type="EMBL" id="EJT46291.1"/>
    </source>
</evidence>
<dbReference type="EMBL" id="ALBS01000297">
    <property type="protein sequence ID" value="EJT46291.1"/>
    <property type="molecule type" value="Genomic_DNA"/>
</dbReference>
<organism evidence="7 8">
    <name type="scientific">Trichosporon asahii var. asahii (strain ATCC 90039 / CBS 2479 / JCM 2466 / KCTC 7840 / NBRC 103889/ NCYC 2677 / UAMH 7654)</name>
    <name type="common">Yeast</name>
    <dbReference type="NCBI Taxonomy" id="1186058"/>
    <lineage>
        <taxon>Eukaryota</taxon>
        <taxon>Fungi</taxon>
        <taxon>Dikarya</taxon>
        <taxon>Basidiomycota</taxon>
        <taxon>Agaricomycotina</taxon>
        <taxon>Tremellomycetes</taxon>
        <taxon>Trichosporonales</taxon>
        <taxon>Trichosporonaceae</taxon>
        <taxon>Trichosporon</taxon>
    </lineage>
</organism>
<dbReference type="RefSeq" id="XP_014177402.1">
    <property type="nucleotide sequence ID" value="XM_014321927.1"/>
</dbReference>
<dbReference type="PIRSF" id="PIRSF016281">
    <property type="entry name" value="EIF-3_zeta"/>
    <property type="match status" value="1"/>
</dbReference>
<feature type="compositionally biased region" description="Gly residues" evidence="6">
    <location>
        <begin position="134"/>
        <end position="155"/>
    </location>
</feature>
<dbReference type="PANTHER" id="PTHR12399">
    <property type="entry name" value="EUKARYOTIC TRANSLATION INITIATION FACTOR 3 SUBUNIT 7"/>
    <property type="match status" value="1"/>
</dbReference>
<dbReference type="GO" id="GO:0098808">
    <property type="term" value="F:mRNA cap binding"/>
    <property type="evidence" value="ECO:0007669"/>
    <property type="project" value="UniProtKB-UniRule"/>
</dbReference>
<dbReference type="GO" id="GO:0003743">
    <property type="term" value="F:translation initiation factor activity"/>
    <property type="evidence" value="ECO:0007669"/>
    <property type="project" value="UniProtKB-UniRule"/>
</dbReference>
<evidence type="ECO:0000313" key="8">
    <source>
        <dbReference type="Proteomes" id="UP000002748"/>
    </source>
</evidence>
<proteinExistence type="inferred from homology"/>
<feature type="compositionally biased region" description="Low complexity" evidence="6">
    <location>
        <begin position="118"/>
        <end position="133"/>
    </location>
</feature>
<evidence type="ECO:0000256" key="3">
    <source>
        <dbReference type="ARBA" id="ARBA00022884"/>
    </source>
</evidence>
<comment type="domain">
    <text evidence="5">The RNA gate region regulates mRNA cap recognition to prevent promiscuous mRNA-binding before assembly of eif3d into the full eukaryotic translation initiation factor 3 (eIF-3) complex.</text>
</comment>
<evidence type="ECO:0000256" key="4">
    <source>
        <dbReference type="ARBA" id="ARBA00022917"/>
    </source>
</evidence>
<feature type="region of interest" description="Disordered" evidence="6">
    <location>
        <begin position="51"/>
        <end position="76"/>
    </location>
</feature>
<dbReference type="GO" id="GO:0016282">
    <property type="term" value="C:eukaryotic 43S preinitiation complex"/>
    <property type="evidence" value="ECO:0007669"/>
    <property type="project" value="UniProtKB-UniRule"/>
</dbReference>
<dbReference type="GO" id="GO:0033290">
    <property type="term" value="C:eukaryotic 48S preinitiation complex"/>
    <property type="evidence" value="ECO:0007669"/>
    <property type="project" value="UniProtKB-UniRule"/>
</dbReference>
<name>J5SLH5_TRIAS</name>
<dbReference type="PANTHER" id="PTHR12399:SF0">
    <property type="entry name" value="EUKARYOTIC TRANSLATION INITIATION FACTOR 3 SUBUNIT D"/>
    <property type="match status" value="1"/>
</dbReference>
<dbReference type="Proteomes" id="UP000002748">
    <property type="component" value="Unassembled WGS sequence"/>
</dbReference>
<accession>J5SLH5</accession>
<dbReference type="InterPro" id="IPR007783">
    <property type="entry name" value="eIF3d"/>
</dbReference>
<dbReference type="GeneID" id="25988632"/>
<comment type="subcellular location">
    <subcellularLocation>
        <location evidence="5">Cytoplasm</location>
    </subcellularLocation>
</comment>